<dbReference type="Proteomes" id="UP001291623">
    <property type="component" value="Unassembled WGS sequence"/>
</dbReference>
<protein>
    <submittedName>
        <fullName evidence="1">Uncharacterized protein</fullName>
    </submittedName>
</protein>
<comment type="caution">
    <text evidence="1">The sequence shown here is derived from an EMBL/GenBank/DDBJ whole genome shotgun (WGS) entry which is preliminary data.</text>
</comment>
<accession>A0AAE1QU21</accession>
<organism evidence="1 2">
    <name type="scientific">Anisodus tanguticus</name>
    <dbReference type="NCBI Taxonomy" id="243964"/>
    <lineage>
        <taxon>Eukaryota</taxon>
        <taxon>Viridiplantae</taxon>
        <taxon>Streptophyta</taxon>
        <taxon>Embryophyta</taxon>
        <taxon>Tracheophyta</taxon>
        <taxon>Spermatophyta</taxon>
        <taxon>Magnoliopsida</taxon>
        <taxon>eudicotyledons</taxon>
        <taxon>Gunneridae</taxon>
        <taxon>Pentapetalae</taxon>
        <taxon>asterids</taxon>
        <taxon>lamiids</taxon>
        <taxon>Solanales</taxon>
        <taxon>Solanaceae</taxon>
        <taxon>Solanoideae</taxon>
        <taxon>Hyoscyameae</taxon>
        <taxon>Anisodus</taxon>
    </lineage>
</organism>
<reference evidence="1" key="1">
    <citation type="submission" date="2023-12" db="EMBL/GenBank/DDBJ databases">
        <title>Genome assembly of Anisodus tanguticus.</title>
        <authorList>
            <person name="Wang Y.-J."/>
        </authorList>
    </citation>
    <scope>NUCLEOTIDE SEQUENCE</scope>
    <source>
        <strain evidence="1">KB-2021</strain>
        <tissue evidence="1">Leaf</tissue>
    </source>
</reference>
<dbReference type="AlphaFoldDB" id="A0AAE1QU21"/>
<evidence type="ECO:0000313" key="1">
    <source>
        <dbReference type="EMBL" id="KAK4338147.1"/>
    </source>
</evidence>
<dbReference type="EMBL" id="JAVYJV010000024">
    <property type="protein sequence ID" value="KAK4338147.1"/>
    <property type="molecule type" value="Genomic_DNA"/>
</dbReference>
<evidence type="ECO:0000313" key="2">
    <source>
        <dbReference type="Proteomes" id="UP001291623"/>
    </source>
</evidence>
<name>A0AAE1QU21_9SOLA</name>
<proteinExistence type="predicted"/>
<keyword evidence="2" id="KW-1185">Reference proteome</keyword>
<gene>
    <name evidence="1" type="ORF">RND71_042634</name>
</gene>
<sequence>MGLYELIFISNLDKGKSMSGERTPYRSNLFGMFTLKQQPATGPDGWAAAARVGLSPEPKFT</sequence>